<evidence type="ECO:0000256" key="2">
    <source>
        <dbReference type="SAM" id="Phobius"/>
    </source>
</evidence>
<evidence type="ECO:0000313" key="3">
    <source>
        <dbReference type="EMBL" id="GAA2987290.1"/>
    </source>
</evidence>
<feature type="region of interest" description="Disordered" evidence="1">
    <location>
        <begin position="42"/>
        <end position="83"/>
    </location>
</feature>
<keyword evidence="2" id="KW-0472">Membrane</keyword>
<evidence type="ECO:0000256" key="1">
    <source>
        <dbReference type="SAM" id="MobiDB-lite"/>
    </source>
</evidence>
<keyword evidence="2" id="KW-0812">Transmembrane</keyword>
<dbReference type="RefSeq" id="WP_344887286.1">
    <property type="nucleotide sequence ID" value="NZ_BAAAWD010000002.1"/>
</dbReference>
<sequence length="83" mass="9020">MAEKYFRRGHWVRKSAPKNKKASGWVILAVIVGAVWFWGTLPDEGHDVPQRPSSVSEPVAPVPDPIAEHAGDDMPPPEPTGAP</sequence>
<organism evidence="3 4">
    <name type="scientific">Streptosporangium longisporum</name>
    <dbReference type="NCBI Taxonomy" id="46187"/>
    <lineage>
        <taxon>Bacteria</taxon>
        <taxon>Bacillati</taxon>
        <taxon>Actinomycetota</taxon>
        <taxon>Actinomycetes</taxon>
        <taxon>Streptosporangiales</taxon>
        <taxon>Streptosporangiaceae</taxon>
        <taxon>Streptosporangium</taxon>
    </lineage>
</organism>
<reference evidence="3 4" key="1">
    <citation type="journal article" date="2019" name="Int. J. Syst. Evol. Microbiol.">
        <title>The Global Catalogue of Microorganisms (GCM) 10K type strain sequencing project: providing services to taxonomists for standard genome sequencing and annotation.</title>
        <authorList>
            <consortium name="The Broad Institute Genomics Platform"/>
            <consortium name="The Broad Institute Genome Sequencing Center for Infectious Disease"/>
            <person name="Wu L."/>
            <person name="Ma J."/>
        </authorList>
    </citation>
    <scope>NUCLEOTIDE SEQUENCE [LARGE SCALE GENOMIC DNA]</scope>
    <source>
        <strain evidence="3 4">JCM 3106</strain>
    </source>
</reference>
<name>A0ABN3XSD6_9ACTN</name>
<feature type="transmembrane region" description="Helical" evidence="2">
    <location>
        <begin position="21"/>
        <end position="39"/>
    </location>
</feature>
<gene>
    <name evidence="3" type="ORF">GCM10017559_03820</name>
</gene>
<dbReference type="EMBL" id="BAAAWD010000002">
    <property type="protein sequence ID" value="GAA2987290.1"/>
    <property type="molecule type" value="Genomic_DNA"/>
</dbReference>
<protein>
    <submittedName>
        <fullName evidence="3">Uncharacterized protein</fullName>
    </submittedName>
</protein>
<dbReference type="Proteomes" id="UP001499930">
    <property type="component" value="Unassembled WGS sequence"/>
</dbReference>
<keyword evidence="2" id="KW-1133">Transmembrane helix</keyword>
<evidence type="ECO:0000313" key="4">
    <source>
        <dbReference type="Proteomes" id="UP001499930"/>
    </source>
</evidence>
<comment type="caution">
    <text evidence="3">The sequence shown here is derived from an EMBL/GenBank/DDBJ whole genome shotgun (WGS) entry which is preliminary data.</text>
</comment>
<keyword evidence="4" id="KW-1185">Reference proteome</keyword>
<feature type="compositionally biased region" description="Pro residues" evidence="1">
    <location>
        <begin position="74"/>
        <end position="83"/>
    </location>
</feature>
<proteinExistence type="predicted"/>
<accession>A0ABN3XSD6</accession>